<evidence type="ECO:0000313" key="4">
    <source>
        <dbReference type="Proteomes" id="UP000823775"/>
    </source>
</evidence>
<dbReference type="Pfam" id="PF00560">
    <property type="entry name" value="LRR_1"/>
    <property type="match status" value="1"/>
</dbReference>
<feature type="transmembrane region" description="Helical" evidence="2">
    <location>
        <begin position="21"/>
        <end position="50"/>
    </location>
</feature>
<dbReference type="EMBL" id="JACEIK010000944">
    <property type="protein sequence ID" value="MCD7464169.1"/>
    <property type="molecule type" value="Genomic_DNA"/>
</dbReference>
<keyword evidence="4" id="KW-1185">Reference proteome</keyword>
<dbReference type="InterPro" id="IPR032675">
    <property type="entry name" value="LRR_dom_sf"/>
</dbReference>
<keyword evidence="2" id="KW-0812">Transmembrane</keyword>
<protein>
    <submittedName>
        <fullName evidence="3">Uncharacterized protein</fullName>
    </submittedName>
</protein>
<evidence type="ECO:0000256" key="2">
    <source>
        <dbReference type="SAM" id="Phobius"/>
    </source>
</evidence>
<dbReference type="Proteomes" id="UP000823775">
    <property type="component" value="Unassembled WGS sequence"/>
</dbReference>
<organism evidence="3 4">
    <name type="scientific">Datura stramonium</name>
    <name type="common">Jimsonweed</name>
    <name type="synonym">Common thornapple</name>
    <dbReference type="NCBI Taxonomy" id="4076"/>
    <lineage>
        <taxon>Eukaryota</taxon>
        <taxon>Viridiplantae</taxon>
        <taxon>Streptophyta</taxon>
        <taxon>Embryophyta</taxon>
        <taxon>Tracheophyta</taxon>
        <taxon>Spermatophyta</taxon>
        <taxon>Magnoliopsida</taxon>
        <taxon>eudicotyledons</taxon>
        <taxon>Gunneridae</taxon>
        <taxon>Pentapetalae</taxon>
        <taxon>asterids</taxon>
        <taxon>lamiids</taxon>
        <taxon>Solanales</taxon>
        <taxon>Solanaceae</taxon>
        <taxon>Solanoideae</taxon>
        <taxon>Datureae</taxon>
        <taxon>Datura</taxon>
    </lineage>
</organism>
<name>A0ABS8T0G8_DATST</name>
<evidence type="ECO:0000313" key="3">
    <source>
        <dbReference type="EMBL" id="MCD7464169.1"/>
    </source>
</evidence>
<dbReference type="InterPro" id="IPR001611">
    <property type="entry name" value="Leu-rich_rpt"/>
</dbReference>
<comment type="caution">
    <text evidence="3">The sequence shown here is derived from an EMBL/GenBank/DDBJ whole genome shotgun (WGS) entry which is preliminary data.</text>
</comment>
<proteinExistence type="predicted"/>
<dbReference type="PANTHER" id="PTHR47988">
    <property type="entry name" value="SOMATIC EMBRYOGENESIS RECEPTOR KINASE 1"/>
    <property type="match status" value="1"/>
</dbReference>
<accession>A0ABS8T0G8</accession>
<keyword evidence="2" id="KW-0472">Membrane</keyword>
<sequence>MSFSSHCYHSTSQPQLERKELLLYGKTACVIIFAILFSFISALIISLALWRSWTGIVCDEEGSVIRINLQEANLSGPIPPSIGDLTNLLVLSLHNNSLDGTIPEEIGNLKRLRSLSLGSNFSGVVPDCLGNFSDHLLVMNLAMNQFEGTIPRGVQERKPYTISALGKQQINRIFAKIWEAGGS</sequence>
<reference evidence="3 4" key="1">
    <citation type="journal article" date="2021" name="BMC Genomics">
        <title>Datura genome reveals duplications of psychoactive alkaloid biosynthetic genes and high mutation rate following tissue culture.</title>
        <authorList>
            <person name="Rajewski A."/>
            <person name="Carter-House D."/>
            <person name="Stajich J."/>
            <person name="Litt A."/>
        </authorList>
    </citation>
    <scope>NUCLEOTIDE SEQUENCE [LARGE SCALE GENOMIC DNA]</scope>
    <source>
        <strain evidence="3">AR-01</strain>
    </source>
</reference>
<dbReference type="Gene3D" id="3.80.10.10">
    <property type="entry name" value="Ribonuclease Inhibitor"/>
    <property type="match status" value="1"/>
</dbReference>
<dbReference type="SUPFAM" id="SSF52058">
    <property type="entry name" value="L domain-like"/>
    <property type="match status" value="1"/>
</dbReference>
<gene>
    <name evidence="3" type="ORF">HAX54_052229</name>
</gene>
<keyword evidence="1" id="KW-0732">Signal</keyword>
<evidence type="ECO:0000256" key="1">
    <source>
        <dbReference type="ARBA" id="ARBA00022729"/>
    </source>
</evidence>
<keyword evidence="2" id="KW-1133">Transmembrane helix</keyword>